<organism evidence="1">
    <name type="scientific">marine sediment metagenome</name>
    <dbReference type="NCBI Taxonomy" id="412755"/>
    <lineage>
        <taxon>unclassified sequences</taxon>
        <taxon>metagenomes</taxon>
        <taxon>ecological metagenomes</taxon>
    </lineage>
</organism>
<comment type="caution">
    <text evidence="1">The sequence shown here is derived from an EMBL/GenBank/DDBJ whole genome shotgun (WGS) entry which is preliminary data.</text>
</comment>
<dbReference type="AlphaFoldDB" id="X1RAT3"/>
<evidence type="ECO:0000313" key="1">
    <source>
        <dbReference type="EMBL" id="GAI64121.1"/>
    </source>
</evidence>
<proteinExistence type="predicted"/>
<sequence>QIEIINPQKFILLGEVAFFVFFPDKKLKDFRGKFIKKAGKEYFVSYHPAAGMRFPRIKKILEKDFKKIKETISF</sequence>
<dbReference type="InterPro" id="IPR036895">
    <property type="entry name" value="Uracil-DNA_glycosylase-like_sf"/>
</dbReference>
<name>X1RAT3_9ZZZZ</name>
<reference evidence="1" key="1">
    <citation type="journal article" date="2014" name="Front. Microbiol.">
        <title>High frequency of phylogenetically diverse reductive dehalogenase-homologous genes in deep subseafloor sedimentary metagenomes.</title>
        <authorList>
            <person name="Kawai M."/>
            <person name="Futagami T."/>
            <person name="Toyoda A."/>
            <person name="Takaki Y."/>
            <person name="Nishi S."/>
            <person name="Hori S."/>
            <person name="Arai W."/>
            <person name="Tsubouchi T."/>
            <person name="Morono Y."/>
            <person name="Uchiyama I."/>
            <person name="Ito T."/>
            <person name="Fujiyama A."/>
            <person name="Inagaki F."/>
            <person name="Takami H."/>
        </authorList>
    </citation>
    <scope>NUCLEOTIDE SEQUENCE</scope>
    <source>
        <strain evidence="1">Expedition CK06-06</strain>
    </source>
</reference>
<accession>X1RAT3</accession>
<evidence type="ECO:0008006" key="2">
    <source>
        <dbReference type="Google" id="ProtNLM"/>
    </source>
</evidence>
<dbReference type="SUPFAM" id="SSF52141">
    <property type="entry name" value="Uracil-DNA glycosylase-like"/>
    <property type="match status" value="1"/>
</dbReference>
<protein>
    <recommendedName>
        <fullName evidence="2">Uracil-DNA glycosylase-like domain-containing protein</fullName>
    </recommendedName>
</protein>
<feature type="non-terminal residue" evidence="1">
    <location>
        <position position="1"/>
    </location>
</feature>
<gene>
    <name evidence="1" type="ORF">S06H3_64949</name>
</gene>
<dbReference type="EMBL" id="BARV01043540">
    <property type="protein sequence ID" value="GAI64121.1"/>
    <property type="molecule type" value="Genomic_DNA"/>
</dbReference>
<dbReference type="Gene3D" id="3.40.470.10">
    <property type="entry name" value="Uracil-DNA glycosylase-like domain"/>
    <property type="match status" value="1"/>
</dbReference>